<dbReference type="InterPro" id="IPR001767">
    <property type="entry name" value="Hedgehog_Hint"/>
</dbReference>
<dbReference type="PANTHER" id="PTHR11889">
    <property type="entry name" value="HEDGEHOG"/>
    <property type="match status" value="1"/>
</dbReference>
<organism evidence="2 3">
    <name type="scientific">Porphyra umbilicalis</name>
    <name type="common">Purple laver</name>
    <name type="synonym">Red alga</name>
    <dbReference type="NCBI Taxonomy" id="2786"/>
    <lineage>
        <taxon>Eukaryota</taxon>
        <taxon>Rhodophyta</taxon>
        <taxon>Bangiophyceae</taxon>
        <taxon>Bangiales</taxon>
        <taxon>Bangiaceae</taxon>
        <taxon>Porphyra</taxon>
    </lineage>
</organism>
<gene>
    <name evidence="2" type="ORF">BU14_0032s0012</name>
</gene>
<evidence type="ECO:0000313" key="3">
    <source>
        <dbReference type="Proteomes" id="UP000218209"/>
    </source>
</evidence>
<evidence type="ECO:0000313" key="2">
    <source>
        <dbReference type="EMBL" id="OSX80754.1"/>
    </source>
</evidence>
<feature type="domain" description="DOMON" evidence="1">
    <location>
        <begin position="7"/>
        <end position="135"/>
    </location>
</feature>
<reference evidence="2 3" key="1">
    <citation type="submission" date="2017-03" db="EMBL/GenBank/DDBJ databases">
        <title>WGS assembly of Porphyra umbilicalis.</title>
        <authorList>
            <person name="Brawley S.H."/>
            <person name="Blouin N.A."/>
            <person name="Ficko-Blean E."/>
            <person name="Wheeler G.L."/>
            <person name="Lohr M."/>
            <person name="Goodson H.V."/>
            <person name="Jenkins J.W."/>
            <person name="Blaby-Haas C.E."/>
            <person name="Helliwell K.E."/>
            <person name="Chan C."/>
            <person name="Marriage T."/>
            <person name="Bhattacharya D."/>
            <person name="Klein A.S."/>
            <person name="Badis Y."/>
            <person name="Brodie J."/>
            <person name="Cao Y."/>
            <person name="Collen J."/>
            <person name="Dittami S.M."/>
            <person name="Gachon C.M."/>
            <person name="Green B.R."/>
            <person name="Karpowicz S."/>
            <person name="Kim J.W."/>
            <person name="Kudahl U."/>
            <person name="Lin S."/>
            <person name="Michel G."/>
            <person name="Mittag M."/>
            <person name="Olson B.J."/>
            <person name="Pangilinan J."/>
            <person name="Peng Y."/>
            <person name="Qiu H."/>
            <person name="Shu S."/>
            <person name="Singer J.T."/>
            <person name="Smith A.G."/>
            <person name="Sprecher B.N."/>
            <person name="Wagner V."/>
            <person name="Wang W."/>
            <person name="Wang Z.-Y."/>
            <person name="Yan J."/>
            <person name="Yarish C."/>
            <person name="Zoeuner-Riek S."/>
            <person name="Zhuang Y."/>
            <person name="Zou Y."/>
            <person name="Lindquist E.A."/>
            <person name="Grimwood J."/>
            <person name="Barry K."/>
            <person name="Rokhsar D.S."/>
            <person name="Schmutz J."/>
            <person name="Stiller J.W."/>
            <person name="Grossman A.R."/>
            <person name="Prochnik S.E."/>
        </authorList>
    </citation>
    <scope>NUCLEOTIDE SEQUENCE [LARGE SCALE GENOMIC DNA]</scope>
    <source>
        <strain evidence="2">4086291</strain>
    </source>
</reference>
<dbReference type="PROSITE" id="PS50836">
    <property type="entry name" value="DOMON"/>
    <property type="match status" value="1"/>
</dbReference>
<dbReference type="Gene3D" id="2.170.16.10">
    <property type="entry name" value="Hedgehog/Intein (Hint) domain"/>
    <property type="match status" value="1"/>
</dbReference>
<sequence>MALPGQVPMALYWDVEEDAGTMSATFVAQSIGWAAFAFNGADAVDKMLSGDADNPNMAVVGMTIGNETTVGVYALRAKTSAGVQPVDPGVYTNLTAAINDDGALVVGFSRPLAGGVGTPAVTMNGTVVNAIWSSGPPSPSTTALVKHVGHGLGGINFARSDLDATSDDGPTSTSDDESACFPASATVRATSGADVRMDALRVGDAVASAAVGGAITDVFLFTHADAGAVSRFVVLATGGGRRPLVVSPGHYVYLAGGRTAAARTVVVGDALVDAATGAAVRVTAVSSAVAAGLYNPQTLSGDLAVDGYAVSTYTTAVAPAFAEAALAPVRAAYGMGGGWLWGGSGSRGGGRAWPRCCRRGGILYESAWKRRGDARKWPELTFTAIGCERKDGVKSVAAAADQGSAGP</sequence>
<dbReference type="Proteomes" id="UP000218209">
    <property type="component" value="Unassembled WGS sequence"/>
</dbReference>
<dbReference type="OrthoDB" id="5539at2759"/>
<dbReference type="GO" id="GO:0016540">
    <property type="term" value="P:protein autoprocessing"/>
    <property type="evidence" value="ECO:0007669"/>
    <property type="project" value="InterPro"/>
</dbReference>
<proteinExistence type="predicted"/>
<dbReference type="Pfam" id="PF01079">
    <property type="entry name" value="Hint"/>
    <property type="match status" value="1"/>
</dbReference>
<dbReference type="InterPro" id="IPR036844">
    <property type="entry name" value="Hint_dom_sf"/>
</dbReference>
<dbReference type="InterPro" id="IPR005018">
    <property type="entry name" value="DOMON_domain"/>
</dbReference>
<evidence type="ECO:0000259" key="1">
    <source>
        <dbReference type="PROSITE" id="PS50836"/>
    </source>
</evidence>
<protein>
    <recommendedName>
        <fullName evidence="1">DOMON domain-containing protein</fullName>
    </recommendedName>
</protein>
<dbReference type="SUPFAM" id="SSF51294">
    <property type="entry name" value="Hedgehog/intein (Hint) domain"/>
    <property type="match status" value="1"/>
</dbReference>
<dbReference type="PANTHER" id="PTHR11889:SF31">
    <property type="entry name" value="PROTEIN HEDGEHOG"/>
    <property type="match status" value="1"/>
</dbReference>
<accession>A0A1X6PIP5</accession>
<dbReference type="InterPro" id="IPR050387">
    <property type="entry name" value="Hedgehog_Signaling"/>
</dbReference>
<name>A0A1X6PIP5_PORUM</name>
<dbReference type="EMBL" id="KV918768">
    <property type="protein sequence ID" value="OSX80754.1"/>
    <property type="molecule type" value="Genomic_DNA"/>
</dbReference>
<keyword evidence="3" id="KW-1185">Reference proteome</keyword>
<dbReference type="AlphaFoldDB" id="A0A1X6PIP5"/>